<dbReference type="OrthoDB" id="7065143at2"/>
<dbReference type="RefSeq" id="WP_087037233.1">
    <property type="nucleotide sequence ID" value="NZ_CP021377.1"/>
</dbReference>
<keyword evidence="2" id="KW-1185">Reference proteome</keyword>
<sequence length="96" mass="11022">MSFHLERRTLYTLLRDYMAHYGQLINNNEQLRVALTNIEELIDFALYKADIAIDVDAAKRVSQVGLAWLDYVKRHPERPDGYAATAKAELESTVIP</sequence>
<evidence type="ECO:0000313" key="2">
    <source>
        <dbReference type="Proteomes" id="UP000243937"/>
    </source>
</evidence>
<name>A0A1Y0D6A9_9GAMM</name>
<proteinExistence type="predicted"/>
<dbReference type="AlphaFoldDB" id="A0A1Y0D6A9"/>
<gene>
    <name evidence="1" type="ORF">CBP31_10985</name>
</gene>
<accession>A0A1Y0D6A9</accession>
<reference evidence="1 2" key="1">
    <citation type="journal article" date="2014" name="Int. J. Syst. Evol. Microbiol.">
        <title>Oceanisphaera profunda sp. nov., a marine bacterium isolated from deep-sea sediment, and emended description of the genus Oceanisphaera.</title>
        <authorList>
            <person name="Xu Z."/>
            <person name="Zhang X.Y."/>
            <person name="Su H.N."/>
            <person name="Yu Z.C."/>
            <person name="Liu C."/>
            <person name="Li H."/>
            <person name="Chen X.L."/>
            <person name="Song X.Y."/>
            <person name="Xie B.B."/>
            <person name="Qin Q.L."/>
            <person name="Zhou B.C."/>
            <person name="Shi M."/>
            <person name="Huang Y."/>
            <person name="Zhang Y.Z."/>
        </authorList>
    </citation>
    <scope>NUCLEOTIDE SEQUENCE [LARGE SCALE GENOMIC DNA]</scope>
    <source>
        <strain evidence="1 2">SM1222</strain>
    </source>
</reference>
<dbReference type="EMBL" id="CP021377">
    <property type="protein sequence ID" value="ART83078.1"/>
    <property type="molecule type" value="Genomic_DNA"/>
</dbReference>
<dbReference type="KEGG" id="opf:CBP31_10985"/>
<evidence type="ECO:0000313" key="1">
    <source>
        <dbReference type="EMBL" id="ART83078.1"/>
    </source>
</evidence>
<organism evidence="1 2">
    <name type="scientific">Oceanisphaera profunda</name>
    <dbReference type="NCBI Taxonomy" id="1416627"/>
    <lineage>
        <taxon>Bacteria</taxon>
        <taxon>Pseudomonadati</taxon>
        <taxon>Pseudomonadota</taxon>
        <taxon>Gammaproteobacteria</taxon>
        <taxon>Aeromonadales</taxon>
        <taxon>Aeromonadaceae</taxon>
        <taxon>Oceanisphaera</taxon>
    </lineage>
</organism>
<protein>
    <submittedName>
        <fullName evidence="1">Uncharacterized protein</fullName>
    </submittedName>
</protein>
<dbReference type="Proteomes" id="UP000243937">
    <property type="component" value="Chromosome"/>
</dbReference>